<accession>A0A2D6YJ36</accession>
<keyword evidence="1" id="KW-1133">Transmembrane helix</keyword>
<feature type="transmembrane region" description="Helical" evidence="1">
    <location>
        <begin position="361"/>
        <end position="383"/>
    </location>
</feature>
<gene>
    <name evidence="3" type="ORF">CMN54_07125</name>
</gene>
<name>A0A2D6YJ36_9DELT</name>
<dbReference type="InterPro" id="IPR050445">
    <property type="entry name" value="Bact_polysacc_biosynth/exp"/>
</dbReference>
<dbReference type="Pfam" id="PF13807">
    <property type="entry name" value="GNVR"/>
    <property type="match status" value="1"/>
</dbReference>
<keyword evidence="1" id="KW-0812">Transmembrane</keyword>
<feature type="domain" description="Tyrosine-protein kinase G-rich" evidence="2">
    <location>
        <begin position="325"/>
        <end position="381"/>
    </location>
</feature>
<sequence length="414" mass="47110">MSLEQRSNDQLKNFNTNSNVTQFPNPYHHQNSNGANFYLLELSLSLKRYWWLFLASVLIAFLGTLFYLEYTPKIYKARVSYEVFHLNQVNLQQKNDEGRTIDLEKEFLNQYTIGLFQKIEFLAFFLNRTGLTPLILFDLYDPTTDTYVLPNDSLSPDEFAAASLIEDAKTPVFVFHTENSSGLTSLTVHFRDPDLASSLANDGLRWANDYLLSLEIINLQRELGILSQSLSKMDSNKYIELNSAEKKHSFSISPLVLENLQQRLIDRQIELGILEKIQPSAASIAGMKSEIGVLEEKLAELGNQKASQSKKYVGEAEEIAKLRIQFAQHQARLELLQSGQQPLVRIIDQAIPPENFSKPNALLILIISFVVGMFGGVFLVFSVDFVRKTKQRLSANPQELTLKSNTPFYSIFFS</sequence>
<dbReference type="Proteomes" id="UP000226525">
    <property type="component" value="Unassembled WGS sequence"/>
</dbReference>
<dbReference type="GO" id="GO:0004713">
    <property type="term" value="F:protein tyrosine kinase activity"/>
    <property type="evidence" value="ECO:0007669"/>
    <property type="project" value="TreeGrafter"/>
</dbReference>
<dbReference type="InterPro" id="IPR032807">
    <property type="entry name" value="GNVR"/>
</dbReference>
<evidence type="ECO:0000313" key="3">
    <source>
        <dbReference type="EMBL" id="MAH63203.1"/>
    </source>
</evidence>
<dbReference type="EMBL" id="NZEX01000081">
    <property type="protein sequence ID" value="MAH63203.1"/>
    <property type="molecule type" value="Genomic_DNA"/>
</dbReference>
<organism evidence="3 4">
    <name type="scientific">SAR324 cluster bacterium</name>
    <dbReference type="NCBI Taxonomy" id="2024889"/>
    <lineage>
        <taxon>Bacteria</taxon>
        <taxon>Deltaproteobacteria</taxon>
        <taxon>SAR324 cluster</taxon>
    </lineage>
</organism>
<dbReference type="PANTHER" id="PTHR32309:SF13">
    <property type="entry name" value="FERRIC ENTEROBACTIN TRANSPORT PROTEIN FEPE"/>
    <property type="match status" value="1"/>
</dbReference>
<feature type="transmembrane region" description="Helical" evidence="1">
    <location>
        <begin position="49"/>
        <end position="68"/>
    </location>
</feature>
<evidence type="ECO:0000256" key="1">
    <source>
        <dbReference type="SAM" id="Phobius"/>
    </source>
</evidence>
<dbReference type="PANTHER" id="PTHR32309">
    <property type="entry name" value="TYROSINE-PROTEIN KINASE"/>
    <property type="match status" value="1"/>
</dbReference>
<protein>
    <recommendedName>
        <fullName evidence="2">Tyrosine-protein kinase G-rich domain-containing protein</fullName>
    </recommendedName>
</protein>
<evidence type="ECO:0000313" key="4">
    <source>
        <dbReference type="Proteomes" id="UP000226525"/>
    </source>
</evidence>
<proteinExistence type="predicted"/>
<reference evidence="4" key="1">
    <citation type="submission" date="2017-09" db="EMBL/GenBank/DDBJ databases">
        <title>The Reconstruction of 2,631 Draft Metagenome-Assembled Genomes from the Global Oceans.</title>
        <authorList>
            <person name="Tully B.J."/>
            <person name="Graham E.D."/>
            <person name="Heidelberg J.F."/>
        </authorList>
    </citation>
    <scope>NUCLEOTIDE SEQUENCE [LARGE SCALE GENOMIC DNA]</scope>
</reference>
<evidence type="ECO:0000259" key="2">
    <source>
        <dbReference type="Pfam" id="PF13807"/>
    </source>
</evidence>
<dbReference type="AlphaFoldDB" id="A0A2D6YJ36"/>
<comment type="caution">
    <text evidence="3">The sequence shown here is derived from an EMBL/GenBank/DDBJ whole genome shotgun (WGS) entry which is preliminary data.</text>
</comment>
<dbReference type="GO" id="GO:0005886">
    <property type="term" value="C:plasma membrane"/>
    <property type="evidence" value="ECO:0007669"/>
    <property type="project" value="TreeGrafter"/>
</dbReference>
<keyword evidence="1" id="KW-0472">Membrane</keyword>